<feature type="domain" description="N-acetyltransferase" evidence="1">
    <location>
        <begin position="3"/>
        <end position="157"/>
    </location>
</feature>
<accession>A0ABY7QUH5</accession>
<dbReference type="Pfam" id="PF00583">
    <property type="entry name" value="Acetyltransf_1"/>
    <property type="match status" value="1"/>
</dbReference>
<dbReference type="RefSeq" id="WP_271191542.1">
    <property type="nucleotide sequence ID" value="NZ_CP115667.1"/>
</dbReference>
<evidence type="ECO:0000259" key="1">
    <source>
        <dbReference type="PROSITE" id="PS51186"/>
    </source>
</evidence>
<dbReference type="PANTHER" id="PTHR43792:SF1">
    <property type="entry name" value="N-ACETYLTRANSFERASE DOMAIN-CONTAINING PROTEIN"/>
    <property type="match status" value="1"/>
</dbReference>
<sequence>MSLTYEPLNLNHVLAFRDWGRHTDPRFDDYNFYEKTVSDCEAWLAWKTGGGKYYTVLLDQRPIGYVSFKRLPRLGGRELGVVFDPNYVSQGYGSEALQTMIRRYFEMTNYTKLYLSVARYNIRARRLYDTLGFQKTHTTFMKYDNPRNGMEMDKNYFFQIMGMVFFYVDHMVLRRSDCR</sequence>
<evidence type="ECO:0000313" key="2">
    <source>
        <dbReference type="EMBL" id="WBW50011.1"/>
    </source>
</evidence>
<dbReference type="InterPro" id="IPR051531">
    <property type="entry name" value="N-acetyltransferase"/>
</dbReference>
<dbReference type="Proteomes" id="UP001210339">
    <property type="component" value="Chromosome"/>
</dbReference>
<dbReference type="PROSITE" id="PS51186">
    <property type="entry name" value="GNAT"/>
    <property type="match status" value="1"/>
</dbReference>
<reference evidence="2 3" key="1">
    <citation type="submission" date="2023-01" db="EMBL/GenBank/DDBJ databases">
        <authorList>
            <person name="Lee S.H."/>
            <person name="Jung H.S."/>
            <person name="Yun J.U."/>
        </authorList>
    </citation>
    <scope>NUCLEOTIDE SEQUENCE [LARGE SCALE GENOMIC DNA]</scope>
    <source>
        <strain evidence="2 3">CBA3646</strain>
    </source>
</reference>
<proteinExistence type="predicted"/>
<name>A0ABY7QUH5_9FIRM</name>
<protein>
    <submittedName>
        <fullName evidence="2">GNAT family N-acetyltransferase</fullName>
    </submittedName>
</protein>
<dbReference type="SUPFAM" id="SSF55729">
    <property type="entry name" value="Acyl-CoA N-acyltransferases (Nat)"/>
    <property type="match status" value="1"/>
</dbReference>
<organism evidence="2 3">
    <name type="scientific">Peptoniphilus equinus</name>
    <dbReference type="NCBI Taxonomy" id="3016343"/>
    <lineage>
        <taxon>Bacteria</taxon>
        <taxon>Bacillati</taxon>
        <taxon>Bacillota</taxon>
        <taxon>Tissierellia</taxon>
        <taxon>Tissierellales</taxon>
        <taxon>Peptoniphilaceae</taxon>
        <taxon>Peptoniphilus</taxon>
    </lineage>
</organism>
<evidence type="ECO:0000313" key="3">
    <source>
        <dbReference type="Proteomes" id="UP001210339"/>
    </source>
</evidence>
<dbReference type="InterPro" id="IPR016181">
    <property type="entry name" value="Acyl_CoA_acyltransferase"/>
</dbReference>
<dbReference type="InterPro" id="IPR000182">
    <property type="entry name" value="GNAT_dom"/>
</dbReference>
<dbReference type="PANTHER" id="PTHR43792">
    <property type="entry name" value="GNAT FAMILY, PUTATIVE (AFU_ORTHOLOGUE AFUA_3G00765)-RELATED-RELATED"/>
    <property type="match status" value="1"/>
</dbReference>
<dbReference type="CDD" id="cd04301">
    <property type="entry name" value="NAT_SF"/>
    <property type="match status" value="1"/>
</dbReference>
<dbReference type="EMBL" id="CP115667">
    <property type="protein sequence ID" value="WBW50011.1"/>
    <property type="molecule type" value="Genomic_DNA"/>
</dbReference>
<dbReference type="Gene3D" id="3.40.630.30">
    <property type="match status" value="1"/>
</dbReference>
<keyword evidence="3" id="KW-1185">Reference proteome</keyword>
<gene>
    <name evidence="2" type="ORF">O6R05_00140</name>
</gene>